<dbReference type="AlphaFoldDB" id="A0A1H8C3R2"/>
<accession>A0A1H8C3R2</accession>
<name>A0A1H8C3R2_9SPHN</name>
<feature type="compositionally biased region" description="Pro residues" evidence="1">
    <location>
        <begin position="274"/>
        <end position="284"/>
    </location>
</feature>
<feature type="compositionally biased region" description="Low complexity" evidence="1">
    <location>
        <begin position="258"/>
        <end position="273"/>
    </location>
</feature>
<protein>
    <submittedName>
        <fullName evidence="3">Uncharacterized protein</fullName>
    </submittedName>
</protein>
<sequence>MRRSVLIVLPLLAGCATRTPVAVVTPPPEPTPVVAAPMLPPGATPGMRIPAVLADGSYPTPNRNLTAAAAVWHLRAGLNVAALSCQGVQGTTIIAAYNALLAREKAGLAAAEARYSAEYRAGGGDWRDRYDDSMTRLYNYYSQTPARPSFCAAAERILAAAPAVPAGGLDAFARAQMPGLDQAFVDFYRAYDAWRIGSLRIAAASAAPTTAIAVSSPAPLASVPAVAVPSAAPVQSAAVQPAPAQPVRVLARPTPAPALTTPTIAAPVRAATQAPPPAPQPGARPYPRLEIDPSVFGTPEVEGR</sequence>
<dbReference type="PROSITE" id="PS51257">
    <property type="entry name" value="PROKAR_LIPOPROTEIN"/>
    <property type="match status" value="1"/>
</dbReference>
<feature type="region of interest" description="Disordered" evidence="1">
    <location>
        <begin position="258"/>
        <end position="304"/>
    </location>
</feature>
<proteinExistence type="predicted"/>
<feature type="chain" id="PRO_5011697574" evidence="2">
    <location>
        <begin position="23"/>
        <end position="304"/>
    </location>
</feature>
<reference evidence="4" key="1">
    <citation type="submission" date="2016-10" db="EMBL/GenBank/DDBJ databases">
        <authorList>
            <person name="Varghese N."/>
            <person name="Submissions S."/>
        </authorList>
    </citation>
    <scope>NUCLEOTIDE SEQUENCE [LARGE SCALE GENOMIC DNA]</scope>
    <source>
        <strain evidence="4">S6-262</strain>
    </source>
</reference>
<organism evidence="3 4">
    <name type="scientific">Sphingomonas gellani</name>
    <dbReference type="NCBI Taxonomy" id="1166340"/>
    <lineage>
        <taxon>Bacteria</taxon>
        <taxon>Pseudomonadati</taxon>
        <taxon>Pseudomonadota</taxon>
        <taxon>Alphaproteobacteria</taxon>
        <taxon>Sphingomonadales</taxon>
        <taxon>Sphingomonadaceae</taxon>
        <taxon>Sphingomonas</taxon>
    </lineage>
</organism>
<gene>
    <name evidence="3" type="ORF">SAMN05192583_1448</name>
</gene>
<evidence type="ECO:0000313" key="3">
    <source>
        <dbReference type="EMBL" id="SEM89801.1"/>
    </source>
</evidence>
<dbReference type="STRING" id="1166340.SAMN05192583_1448"/>
<dbReference type="Proteomes" id="UP000199206">
    <property type="component" value="Unassembled WGS sequence"/>
</dbReference>
<evidence type="ECO:0000256" key="1">
    <source>
        <dbReference type="SAM" id="MobiDB-lite"/>
    </source>
</evidence>
<feature type="signal peptide" evidence="2">
    <location>
        <begin position="1"/>
        <end position="22"/>
    </location>
</feature>
<evidence type="ECO:0000256" key="2">
    <source>
        <dbReference type="SAM" id="SignalP"/>
    </source>
</evidence>
<dbReference type="EMBL" id="FOCF01000003">
    <property type="protein sequence ID" value="SEM89801.1"/>
    <property type="molecule type" value="Genomic_DNA"/>
</dbReference>
<keyword evidence="2" id="KW-0732">Signal</keyword>
<dbReference type="RefSeq" id="WP_212611409.1">
    <property type="nucleotide sequence ID" value="NZ_FOCF01000003.1"/>
</dbReference>
<keyword evidence="4" id="KW-1185">Reference proteome</keyword>
<evidence type="ECO:0000313" key="4">
    <source>
        <dbReference type="Proteomes" id="UP000199206"/>
    </source>
</evidence>